<dbReference type="PROSITE" id="PS51257">
    <property type="entry name" value="PROKAR_LIPOPROTEIN"/>
    <property type="match status" value="1"/>
</dbReference>
<feature type="chain" id="PRO_5045580820" description="LppX_LprAFG lipoprotein" evidence="2">
    <location>
        <begin position="27"/>
        <end position="309"/>
    </location>
</feature>
<dbReference type="Gene3D" id="2.50.20.20">
    <property type="match status" value="1"/>
</dbReference>
<reference evidence="3 4" key="1">
    <citation type="submission" date="2021-05" db="EMBL/GenBank/DDBJ databases">
        <title>Complete genome of Nocardioides aquaticus KCTC 9944T isolated from meromictic and hypersaline Ekho Lake, Antarctica.</title>
        <authorList>
            <person name="Hwang K."/>
            <person name="Kim K.M."/>
            <person name="Choe H."/>
        </authorList>
    </citation>
    <scope>NUCLEOTIDE SEQUENCE [LARGE SCALE GENOMIC DNA]</scope>
    <source>
        <strain evidence="3 4">KCTC 9944</strain>
    </source>
</reference>
<proteinExistence type="predicted"/>
<accession>A0ABX8EBR6</accession>
<evidence type="ECO:0000313" key="3">
    <source>
        <dbReference type="EMBL" id="QVT77730.1"/>
    </source>
</evidence>
<feature type="compositionally biased region" description="Acidic residues" evidence="1">
    <location>
        <begin position="31"/>
        <end position="40"/>
    </location>
</feature>
<dbReference type="Proteomes" id="UP000679307">
    <property type="component" value="Chromosome"/>
</dbReference>
<organism evidence="3 4">
    <name type="scientific">Nocardioides aquaticus</name>
    <dbReference type="NCBI Taxonomy" id="160826"/>
    <lineage>
        <taxon>Bacteria</taxon>
        <taxon>Bacillati</taxon>
        <taxon>Actinomycetota</taxon>
        <taxon>Actinomycetes</taxon>
        <taxon>Propionibacteriales</taxon>
        <taxon>Nocardioidaceae</taxon>
        <taxon>Nocardioides</taxon>
    </lineage>
</organism>
<evidence type="ECO:0000256" key="1">
    <source>
        <dbReference type="SAM" id="MobiDB-lite"/>
    </source>
</evidence>
<gene>
    <name evidence="3" type="ORF">ENKNEFLB_00095</name>
</gene>
<dbReference type="RefSeq" id="WP_214057406.1">
    <property type="nucleotide sequence ID" value="NZ_BAAAHS010000096.1"/>
</dbReference>
<dbReference type="EMBL" id="CP075371">
    <property type="protein sequence ID" value="QVT77730.1"/>
    <property type="molecule type" value="Genomic_DNA"/>
</dbReference>
<sequence>MRLRPQHRPRPLAAVAVAAVTAAALAGCSGGEEESPEDETSGSPSASSSESAEPSASSEPSEPADGEAAAQALQDAVDATIAARVFTIDGDLDLEIAGQQLELQTEGSVDYDATVADLRLAIGQGGQTSEAEVKADGETLWVRAEGQGVPAFPGGATWLQGEATRLAESTTFTPTGLVGAVLVLRGASEVEEVGTEEEDGVEVTRYATTFTYDDALAAVDGQEAQVLGSAFSLTGAASSIDLDVEVAVGDDGVLREFDLELAESDVAAAGSYEISLSDVAGEVTPPAPPAPSDVATGPEAEALLDQVIV</sequence>
<feature type="region of interest" description="Disordered" evidence="1">
    <location>
        <begin position="27"/>
        <end position="72"/>
    </location>
</feature>
<feature type="compositionally biased region" description="Low complexity" evidence="1">
    <location>
        <begin position="41"/>
        <end position="72"/>
    </location>
</feature>
<name>A0ABX8EBR6_9ACTN</name>
<keyword evidence="2" id="KW-0732">Signal</keyword>
<evidence type="ECO:0000256" key="2">
    <source>
        <dbReference type="SAM" id="SignalP"/>
    </source>
</evidence>
<evidence type="ECO:0000313" key="4">
    <source>
        <dbReference type="Proteomes" id="UP000679307"/>
    </source>
</evidence>
<protein>
    <recommendedName>
        <fullName evidence="5">LppX_LprAFG lipoprotein</fullName>
    </recommendedName>
</protein>
<evidence type="ECO:0008006" key="5">
    <source>
        <dbReference type="Google" id="ProtNLM"/>
    </source>
</evidence>
<keyword evidence="4" id="KW-1185">Reference proteome</keyword>
<feature type="signal peptide" evidence="2">
    <location>
        <begin position="1"/>
        <end position="26"/>
    </location>
</feature>